<reference evidence="9" key="1">
    <citation type="submission" date="2018-06" db="EMBL/GenBank/DDBJ databases">
        <title>Genome assembly of Danube salmon.</title>
        <authorList>
            <person name="Macqueen D.J."/>
            <person name="Gundappa M.K."/>
        </authorList>
    </citation>
    <scope>NUCLEOTIDE SEQUENCE [LARGE SCALE GENOMIC DNA]</scope>
</reference>
<dbReference type="GeneTree" id="ENSGT00940000156462"/>
<dbReference type="AlphaFoldDB" id="A0A4W5JP02"/>
<dbReference type="InterPro" id="IPR050098">
    <property type="entry name" value="TFPI/VKTCI-like"/>
</dbReference>
<feature type="domain" description="BPTI/Kunitz inhibitor" evidence="6">
    <location>
        <begin position="402"/>
        <end position="452"/>
    </location>
</feature>
<dbReference type="Proteomes" id="UP000314982">
    <property type="component" value="Unassembled WGS sequence"/>
</dbReference>
<dbReference type="FunFam" id="3.40.50.410:FF:000021">
    <property type="entry name" value="Collagen, type VI, alpha 3"/>
    <property type="match status" value="1"/>
</dbReference>
<dbReference type="Gene3D" id="3.40.50.410">
    <property type="entry name" value="von Willebrand factor, type A domain"/>
    <property type="match status" value="1"/>
</dbReference>
<reference evidence="8" key="2">
    <citation type="submission" date="2025-08" db="UniProtKB">
        <authorList>
            <consortium name="Ensembl"/>
        </authorList>
    </citation>
    <scope>IDENTIFICATION</scope>
</reference>
<dbReference type="Gene3D" id="2.60.40.10">
    <property type="entry name" value="Immunoglobulins"/>
    <property type="match status" value="1"/>
</dbReference>
<dbReference type="InterPro" id="IPR020901">
    <property type="entry name" value="Prtase_inh_Kunz-CS"/>
</dbReference>
<keyword evidence="9" id="KW-1185">Reference proteome</keyword>
<keyword evidence="2" id="KW-0272">Extracellular matrix</keyword>
<dbReference type="GO" id="GO:0005615">
    <property type="term" value="C:extracellular space"/>
    <property type="evidence" value="ECO:0007669"/>
    <property type="project" value="TreeGrafter"/>
</dbReference>
<evidence type="ECO:0000259" key="5">
    <source>
        <dbReference type="PROSITE" id="PS50234"/>
    </source>
</evidence>
<dbReference type="Ensembl" id="ENSHHUT00000006962.1">
    <property type="protein sequence ID" value="ENSHHUP00000006758.1"/>
    <property type="gene ID" value="ENSHHUG00000004150.1"/>
</dbReference>
<sequence>MAFVMDSSETTYPTVFTEMKRYVAHIVEQLEVSSDPVASIHHARVAVIQHAPYEFLRNSSGSPILVDVGLTDHRSAQDIQNFLLEKTPQLEGGRALAVAIEHTVEQVFEKAPHQRDLKVLMLFVTGPVEQDEVRLVAVATEAKCKGYFLVILGVGEKLGAGDTRVLTRMASEPSDVFFKRLTSTTHFYDKHIQNFGRLLPKYLSSEFENVFYMSPEVSKNCHWYQSDQPFPKFPFPNHVLSPVVVQRLIICECLCLHLFFLSVCMCVLCLRVCQHVLSLDQDSDELHVANVTSSSLTLRWASPDPKHMAYFKVVVRRLRDNTLVLRRNVTGTELTVGGLESAQTYHVVVTTHTTQGHVAATHKGIITTSKSMNTPQRLSSLLRFYPFFPCNANEHTDPLEICQLPKEEGTCAKFVLKWHYDPLSKSCTRFWYGGCGGNQNRFETHEECEKACGKAGGSH</sequence>
<dbReference type="SMART" id="SM00131">
    <property type="entry name" value="KU"/>
    <property type="match status" value="1"/>
</dbReference>
<dbReference type="SUPFAM" id="SSF49265">
    <property type="entry name" value="Fibronectin type III"/>
    <property type="match status" value="1"/>
</dbReference>
<comment type="subcellular location">
    <subcellularLocation>
        <location evidence="1">Secreted</location>
        <location evidence="1">Extracellular space</location>
        <location evidence="1">Extracellular matrix</location>
    </subcellularLocation>
</comment>
<dbReference type="Pfam" id="PF00092">
    <property type="entry name" value="VWA"/>
    <property type="match status" value="1"/>
</dbReference>
<dbReference type="Gene3D" id="4.10.410.10">
    <property type="entry name" value="Pancreatic trypsin inhibitor Kunitz domain"/>
    <property type="match status" value="1"/>
</dbReference>
<reference evidence="8" key="3">
    <citation type="submission" date="2025-09" db="UniProtKB">
        <authorList>
            <consortium name="Ensembl"/>
        </authorList>
    </citation>
    <scope>IDENTIFICATION</scope>
</reference>
<evidence type="ECO:0000313" key="9">
    <source>
        <dbReference type="Proteomes" id="UP000314982"/>
    </source>
</evidence>
<evidence type="ECO:0008006" key="10">
    <source>
        <dbReference type="Google" id="ProtNLM"/>
    </source>
</evidence>
<keyword evidence="3" id="KW-0176">Collagen</keyword>
<dbReference type="SMART" id="SM00060">
    <property type="entry name" value="FN3"/>
    <property type="match status" value="1"/>
</dbReference>
<keyword evidence="4" id="KW-1015">Disulfide bond</keyword>
<dbReference type="PROSITE" id="PS50279">
    <property type="entry name" value="BPTI_KUNITZ_2"/>
    <property type="match status" value="1"/>
</dbReference>
<dbReference type="SMART" id="SM00327">
    <property type="entry name" value="VWA"/>
    <property type="match status" value="1"/>
</dbReference>
<feature type="domain" description="VWFA" evidence="5">
    <location>
        <begin position="1"/>
        <end position="202"/>
    </location>
</feature>
<feature type="domain" description="Fibronectin type-III" evidence="7">
    <location>
        <begin position="282"/>
        <end position="371"/>
    </location>
</feature>
<name>A0A4W5JP02_9TELE</name>
<evidence type="ECO:0000259" key="7">
    <source>
        <dbReference type="PROSITE" id="PS50853"/>
    </source>
</evidence>
<dbReference type="PROSITE" id="PS50853">
    <property type="entry name" value="FN3"/>
    <property type="match status" value="1"/>
</dbReference>
<dbReference type="STRING" id="62062.ENSHHUP00000006758"/>
<dbReference type="PRINTS" id="PR00759">
    <property type="entry name" value="BASICPTASE"/>
</dbReference>
<dbReference type="FunFam" id="4.10.410.10:FF:000040">
    <property type="entry name" value="Serine protease inhibitor, putative"/>
    <property type="match status" value="1"/>
</dbReference>
<evidence type="ECO:0000256" key="1">
    <source>
        <dbReference type="ARBA" id="ARBA00004498"/>
    </source>
</evidence>
<dbReference type="SUPFAM" id="SSF53300">
    <property type="entry name" value="vWA-like"/>
    <property type="match status" value="1"/>
</dbReference>
<dbReference type="PANTHER" id="PTHR10083">
    <property type="entry name" value="KUNITZ-TYPE PROTEASE INHIBITOR-RELATED"/>
    <property type="match status" value="1"/>
</dbReference>
<accession>A0A4W5JP02</accession>
<dbReference type="InterPro" id="IPR003961">
    <property type="entry name" value="FN3_dom"/>
</dbReference>
<dbReference type="InterPro" id="IPR036116">
    <property type="entry name" value="FN3_sf"/>
</dbReference>
<evidence type="ECO:0000259" key="6">
    <source>
        <dbReference type="PROSITE" id="PS50279"/>
    </source>
</evidence>
<evidence type="ECO:0000256" key="4">
    <source>
        <dbReference type="ARBA" id="ARBA00023157"/>
    </source>
</evidence>
<dbReference type="SUPFAM" id="SSF57362">
    <property type="entry name" value="BPTI-like"/>
    <property type="match status" value="1"/>
</dbReference>
<proteinExistence type="predicted"/>
<protein>
    <recommendedName>
        <fullName evidence="10">Collagen, type VI, alpha 3</fullName>
    </recommendedName>
</protein>
<dbReference type="PROSITE" id="PS50234">
    <property type="entry name" value="VWFA"/>
    <property type="match status" value="1"/>
</dbReference>
<dbReference type="GO" id="GO:0004867">
    <property type="term" value="F:serine-type endopeptidase inhibitor activity"/>
    <property type="evidence" value="ECO:0007669"/>
    <property type="project" value="InterPro"/>
</dbReference>
<evidence type="ECO:0000313" key="8">
    <source>
        <dbReference type="Ensembl" id="ENSHHUP00000006758.1"/>
    </source>
</evidence>
<dbReference type="Pfam" id="PF00041">
    <property type="entry name" value="fn3"/>
    <property type="match status" value="1"/>
</dbReference>
<dbReference type="PROSITE" id="PS00280">
    <property type="entry name" value="BPTI_KUNITZ_1"/>
    <property type="match status" value="1"/>
</dbReference>
<dbReference type="InterPro" id="IPR002035">
    <property type="entry name" value="VWF_A"/>
</dbReference>
<evidence type="ECO:0000256" key="3">
    <source>
        <dbReference type="ARBA" id="ARBA00023119"/>
    </source>
</evidence>
<dbReference type="InterPro" id="IPR013783">
    <property type="entry name" value="Ig-like_fold"/>
</dbReference>
<keyword evidence="2" id="KW-0964">Secreted</keyword>
<dbReference type="GO" id="GO:0005581">
    <property type="term" value="C:collagen trimer"/>
    <property type="evidence" value="ECO:0007669"/>
    <property type="project" value="UniProtKB-KW"/>
</dbReference>
<dbReference type="PANTHER" id="PTHR10083:SF374">
    <property type="entry name" value="BPTI_KUNITZ INHIBITOR DOMAIN-CONTAINING PROTEIN"/>
    <property type="match status" value="1"/>
</dbReference>
<organism evidence="8 9">
    <name type="scientific">Hucho hucho</name>
    <name type="common">huchen</name>
    <dbReference type="NCBI Taxonomy" id="62062"/>
    <lineage>
        <taxon>Eukaryota</taxon>
        <taxon>Metazoa</taxon>
        <taxon>Chordata</taxon>
        <taxon>Craniata</taxon>
        <taxon>Vertebrata</taxon>
        <taxon>Euteleostomi</taxon>
        <taxon>Actinopterygii</taxon>
        <taxon>Neopterygii</taxon>
        <taxon>Teleostei</taxon>
        <taxon>Protacanthopterygii</taxon>
        <taxon>Salmoniformes</taxon>
        <taxon>Salmonidae</taxon>
        <taxon>Salmoninae</taxon>
        <taxon>Hucho</taxon>
    </lineage>
</organism>
<dbReference type="InterPro" id="IPR036465">
    <property type="entry name" value="vWFA_dom_sf"/>
</dbReference>
<dbReference type="InterPro" id="IPR002223">
    <property type="entry name" value="Kunitz_BPTI"/>
</dbReference>
<evidence type="ECO:0000256" key="2">
    <source>
        <dbReference type="ARBA" id="ARBA00022530"/>
    </source>
</evidence>
<dbReference type="CDD" id="cd01450">
    <property type="entry name" value="vWFA_subfamily_ECM"/>
    <property type="match status" value="1"/>
</dbReference>
<dbReference type="CDD" id="cd22629">
    <property type="entry name" value="Kunitz_collagen_alpha3_VI"/>
    <property type="match status" value="1"/>
</dbReference>
<dbReference type="InterPro" id="IPR036880">
    <property type="entry name" value="Kunitz_BPTI_sf"/>
</dbReference>
<dbReference type="CDD" id="cd00063">
    <property type="entry name" value="FN3"/>
    <property type="match status" value="1"/>
</dbReference>
<dbReference type="Pfam" id="PF00014">
    <property type="entry name" value="Kunitz_BPTI"/>
    <property type="match status" value="1"/>
</dbReference>